<dbReference type="EMBL" id="CP101189">
    <property type="protein sequence ID" value="UYW00157.1"/>
    <property type="molecule type" value="Genomic_DNA"/>
</dbReference>
<keyword evidence="2" id="KW-0614">Plasmid</keyword>
<dbReference type="Proteomes" id="UP001163293">
    <property type="component" value="Plasmid unnamed4"/>
</dbReference>
<accession>A0AAX3EQP9</accession>
<gene>
    <name evidence="2" type="ORF">NL394_23450</name>
</gene>
<name>A0AAX3EQP9_PAEUR</name>
<dbReference type="AlphaFoldDB" id="A0AAX3EQP9"/>
<organism evidence="2 3">
    <name type="scientific">Paenarthrobacter ureafaciens</name>
    <dbReference type="NCBI Taxonomy" id="37931"/>
    <lineage>
        <taxon>Bacteria</taxon>
        <taxon>Bacillati</taxon>
        <taxon>Actinomycetota</taxon>
        <taxon>Actinomycetes</taxon>
        <taxon>Micrococcales</taxon>
        <taxon>Micrococcaceae</taxon>
        <taxon>Paenarthrobacter</taxon>
    </lineage>
</organism>
<feature type="transmembrane region" description="Helical" evidence="1">
    <location>
        <begin position="6"/>
        <end position="27"/>
    </location>
</feature>
<geneLocation type="plasmid" evidence="2 3">
    <name>unnamed4</name>
</geneLocation>
<keyword evidence="1" id="KW-0472">Membrane</keyword>
<dbReference type="RefSeq" id="WP_264398928.1">
    <property type="nucleotide sequence ID" value="NZ_CP101183.1"/>
</dbReference>
<sequence>MKTDELALLVSAIGLVVALVALIVAILDWHQVGREEPWNLTKVQEDIWVLERVHRRPVVITYLLNFHGSEVRVLNDAGMPAAHFRRGRKEVLQIRPTLGTSLSVFSRRYPLRLRAWDRLSRIPGLARVRVDRFAHLRMEPSEAMKGDQWHTPLY</sequence>
<protein>
    <submittedName>
        <fullName evidence="2">Uncharacterized protein</fullName>
    </submittedName>
</protein>
<evidence type="ECO:0000313" key="3">
    <source>
        <dbReference type="Proteomes" id="UP001163293"/>
    </source>
</evidence>
<evidence type="ECO:0000313" key="2">
    <source>
        <dbReference type="EMBL" id="UYW00157.1"/>
    </source>
</evidence>
<proteinExistence type="predicted"/>
<keyword evidence="1" id="KW-1133">Transmembrane helix</keyword>
<reference evidence="2" key="1">
    <citation type="submission" date="2022-07" db="EMBL/GenBank/DDBJ databases">
        <authorList>
            <person name="Wu T."/>
        </authorList>
    </citation>
    <scope>NUCLEOTIDE SEQUENCE</scope>
    <source>
        <strain evidence="2">SD-1</strain>
        <plasmid evidence="2">unnamed4</plasmid>
    </source>
</reference>
<evidence type="ECO:0000256" key="1">
    <source>
        <dbReference type="SAM" id="Phobius"/>
    </source>
</evidence>
<keyword evidence="3" id="KW-1185">Reference proteome</keyword>
<keyword evidence="1" id="KW-0812">Transmembrane</keyword>